<sequence>MTKHKRKARDAIVGLLIALAPFAYKQITLGNRVVGGTTIIVMCSLILVYRYADAQLIEAAREVADADDDDAVADDLKPVLRRVGRFFRRRLNSRKQ</sequence>
<accession>M0K7L3</accession>
<evidence type="ECO:0000256" key="1">
    <source>
        <dbReference type="SAM" id="Phobius"/>
    </source>
</evidence>
<dbReference type="RefSeq" id="WP_008312854.1">
    <property type="nucleotide sequence ID" value="NZ_AOLW01000047.1"/>
</dbReference>
<keyword evidence="1" id="KW-1133">Transmembrane helix</keyword>
<gene>
    <name evidence="2" type="ORF">C442_18040</name>
</gene>
<keyword evidence="3" id="KW-1185">Reference proteome</keyword>
<name>M0K7L3_9EURY</name>
<dbReference type="AlphaFoldDB" id="M0K7L3"/>
<dbReference type="Proteomes" id="UP000011623">
    <property type="component" value="Unassembled WGS sequence"/>
</dbReference>
<feature type="transmembrane region" description="Helical" evidence="1">
    <location>
        <begin position="33"/>
        <end position="52"/>
    </location>
</feature>
<keyword evidence="1" id="KW-0472">Membrane</keyword>
<evidence type="ECO:0000313" key="2">
    <source>
        <dbReference type="EMBL" id="EMA17196.1"/>
    </source>
</evidence>
<reference evidence="2 3" key="1">
    <citation type="journal article" date="2014" name="PLoS Genet.">
        <title>Phylogenetically driven sequencing of extremely halophilic archaea reveals strategies for static and dynamic osmo-response.</title>
        <authorList>
            <person name="Becker E.A."/>
            <person name="Seitzer P.M."/>
            <person name="Tritt A."/>
            <person name="Larsen D."/>
            <person name="Krusor M."/>
            <person name="Yao A.I."/>
            <person name="Wu D."/>
            <person name="Madern D."/>
            <person name="Eisen J.A."/>
            <person name="Darling A.E."/>
            <person name="Facciotti M.T."/>
        </authorList>
    </citation>
    <scope>NUCLEOTIDE SEQUENCE [LARGE SCALE GENOMIC DNA]</scope>
    <source>
        <strain evidence="2 3">JCM 13557</strain>
    </source>
</reference>
<evidence type="ECO:0000313" key="3">
    <source>
        <dbReference type="Proteomes" id="UP000011623"/>
    </source>
</evidence>
<comment type="caution">
    <text evidence="2">The sequence shown here is derived from an EMBL/GenBank/DDBJ whole genome shotgun (WGS) entry which is preliminary data.</text>
</comment>
<dbReference type="EMBL" id="AOLW01000047">
    <property type="protein sequence ID" value="EMA17196.1"/>
    <property type="molecule type" value="Genomic_DNA"/>
</dbReference>
<organism evidence="2 3">
    <name type="scientific">Haloarcula amylolytica JCM 13557</name>
    <dbReference type="NCBI Taxonomy" id="1227452"/>
    <lineage>
        <taxon>Archaea</taxon>
        <taxon>Methanobacteriati</taxon>
        <taxon>Methanobacteriota</taxon>
        <taxon>Stenosarchaea group</taxon>
        <taxon>Halobacteria</taxon>
        <taxon>Halobacteriales</taxon>
        <taxon>Haloarculaceae</taxon>
        <taxon>Haloarcula</taxon>
    </lineage>
</organism>
<keyword evidence="1" id="KW-0812">Transmembrane</keyword>
<protein>
    <submittedName>
        <fullName evidence="2">Uncharacterized protein</fullName>
    </submittedName>
</protein>
<dbReference type="PATRIC" id="fig|1227452.3.peg.3589"/>
<proteinExistence type="predicted"/>